<evidence type="ECO:0000313" key="7">
    <source>
        <dbReference type="EMBL" id="RJE82225.1"/>
    </source>
</evidence>
<keyword evidence="8" id="KW-1185">Reference proteome</keyword>
<feature type="coiled-coil region" evidence="4">
    <location>
        <begin position="136"/>
        <end position="184"/>
    </location>
</feature>
<accession>A0A418SMQ0</accession>
<keyword evidence="3" id="KW-0597">Phosphoprotein</keyword>
<dbReference type="SUPFAM" id="SSF55874">
    <property type="entry name" value="ATPase domain of HSP90 chaperone/DNA topoisomerase II/histidine kinase"/>
    <property type="match status" value="1"/>
</dbReference>
<reference evidence="8" key="1">
    <citation type="submission" date="2018-09" db="EMBL/GenBank/DDBJ databases">
        <title>Acidovorax cavernicola nov. sp. isolated from Gruta de las Maravillas (Aracena, Spain).</title>
        <authorList>
            <person name="Jurado V."/>
            <person name="Gutierrez-Patricio S."/>
            <person name="Gonzalez-Pimentel J.L."/>
            <person name="Miller A.Z."/>
            <person name="Laiz L."/>
            <person name="Saiz-Jimenez C."/>
        </authorList>
    </citation>
    <scope>NUCLEOTIDE SEQUENCE [LARGE SCALE GENOMIC DNA]</scope>
    <source>
        <strain evidence="8">1011MAR3C25</strain>
    </source>
</reference>
<dbReference type="InterPro" id="IPR001789">
    <property type="entry name" value="Sig_transdc_resp-reg_receiver"/>
</dbReference>
<dbReference type="Pfam" id="PF08448">
    <property type="entry name" value="PAS_4"/>
    <property type="match status" value="1"/>
</dbReference>
<feature type="modified residue" description="4-aspartylphosphate" evidence="3">
    <location>
        <position position="563"/>
    </location>
</feature>
<dbReference type="SMART" id="SM00448">
    <property type="entry name" value="REC"/>
    <property type="match status" value="1"/>
</dbReference>
<dbReference type="OrthoDB" id="9796100at2"/>
<dbReference type="InterPro" id="IPR013656">
    <property type="entry name" value="PAS_4"/>
</dbReference>
<protein>
    <recommendedName>
        <fullName evidence="2">histidine kinase</fullName>
        <ecNumber evidence="2">2.7.13.3</ecNumber>
    </recommendedName>
</protein>
<sequence>MTPTEMRDDLTRSGLNLIGQALSIFDADLRLAVANRQYQSMFDLPDELVKPGTSFEDTIRHMVNRGDYGPQDDPRAAVASRVEQARAFEPHYFERQRANGRWIAVEGAPLSQGGWVTVYTDITHSKKQESLLRARSEELSEQLLDHTERLASANRELAAANAALQEAQRVLTQIEARTRQVTEMVPAHIAHLDTAYRYTFSNHQQPTVFPGSTGKVIGNTVAEALGAETFATLQPWIDRALAGESQVFEMTHRPSGHRVRIALTPDRLGQGVYVLSTDVSAEVQAREALTHASKRSLAAGLTSGMAHDFGNLLTIILGLQGRLASMALPAEAAEDVKATLAAARRGASLLDRLAKISGPRKTALQPVELRPLLNEMVTLARPSLHEGVTLGLTARLPDAPLLLDPDALQDSLLNLILNANAALDGPGQIDLIAQIGGDWIEIAVADTGPGFSNEALTRATEPFFSTKKEQGSGLGLSMVYDQTKLVDGVMRLENTATGARVSLRLPYRPVTPQMILLVEDDDTIRADIRSQLTNLGHSVIEAGSLTEARRMTDLPGLTMILSDIHLGDGLGLDLTGAGLPILLMSSVPPDDPLRRSISGQVLTKPFTAARLAAALNGAMKESA</sequence>
<feature type="domain" description="Response regulatory" evidence="6">
    <location>
        <begin position="514"/>
        <end position="619"/>
    </location>
</feature>
<keyword evidence="4" id="KW-0175">Coiled coil</keyword>
<dbReference type="Pfam" id="PF12860">
    <property type="entry name" value="PAS_7"/>
    <property type="match status" value="1"/>
</dbReference>
<dbReference type="SUPFAM" id="SSF52172">
    <property type="entry name" value="CheY-like"/>
    <property type="match status" value="1"/>
</dbReference>
<evidence type="ECO:0000259" key="5">
    <source>
        <dbReference type="PROSITE" id="PS50109"/>
    </source>
</evidence>
<dbReference type="Gene3D" id="3.30.565.10">
    <property type="entry name" value="Histidine kinase-like ATPase, C-terminal domain"/>
    <property type="match status" value="1"/>
</dbReference>
<dbReference type="SUPFAM" id="SSF55785">
    <property type="entry name" value="PYP-like sensor domain (PAS domain)"/>
    <property type="match status" value="2"/>
</dbReference>
<dbReference type="InterPro" id="IPR036890">
    <property type="entry name" value="HATPase_C_sf"/>
</dbReference>
<evidence type="ECO:0000313" key="8">
    <source>
        <dbReference type="Proteomes" id="UP000284202"/>
    </source>
</evidence>
<dbReference type="SMART" id="SM00387">
    <property type="entry name" value="HATPase_c"/>
    <property type="match status" value="1"/>
</dbReference>
<dbReference type="GO" id="GO:0004673">
    <property type="term" value="F:protein histidine kinase activity"/>
    <property type="evidence" value="ECO:0007669"/>
    <property type="project" value="UniProtKB-EC"/>
</dbReference>
<dbReference type="RefSeq" id="WP_119751851.1">
    <property type="nucleotide sequence ID" value="NZ_QZCG01000018.1"/>
</dbReference>
<evidence type="ECO:0000256" key="4">
    <source>
        <dbReference type="SAM" id="Coils"/>
    </source>
</evidence>
<dbReference type="Gene3D" id="3.40.50.2300">
    <property type="match status" value="1"/>
</dbReference>
<gene>
    <name evidence="7" type="ORF">D3P04_21075</name>
</gene>
<dbReference type="Gene3D" id="3.30.450.20">
    <property type="entry name" value="PAS domain"/>
    <property type="match status" value="2"/>
</dbReference>
<dbReference type="EMBL" id="QZCG01000018">
    <property type="protein sequence ID" value="RJE82225.1"/>
    <property type="molecule type" value="Genomic_DNA"/>
</dbReference>
<dbReference type="PROSITE" id="PS50110">
    <property type="entry name" value="RESPONSE_REGULATORY"/>
    <property type="match status" value="1"/>
</dbReference>
<dbReference type="InterPro" id="IPR005467">
    <property type="entry name" value="His_kinase_dom"/>
</dbReference>
<evidence type="ECO:0000256" key="2">
    <source>
        <dbReference type="ARBA" id="ARBA00012438"/>
    </source>
</evidence>
<dbReference type="InterPro" id="IPR035965">
    <property type="entry name" value="PAS-like_dom_sf"/>
</dbReference>
<feature type="domain" description="Histidine kinase" evidence="5">
    <location>
        <begin position="304"/>
        <end position="509"/>
    </location>
</feature>
<dbReference type="GO" id="GO:0000160">
    <property type="term" value="P:phosphorelay signal transduction system"/>
    <property type="evidence" value="ECO:0007669"/>
    <property type="project" value="InterPro"/>
</dbReference>
<evidence type="ECO:0000256" key="1">
    <source>
        <dbReference type="ARBA" id="ARBA00000085"/>
    </source>
</evidence>
<dbReference type="EC" id="2.7.13.3" evidence="2"/>
<name>A0A418SMQ0_9RHOB</name>
<dbReference type="PROSITE" id="PS50109">
    <property type="entry name" value="HIS_KIN"/>
    <property type="match status" value="1"/>
</dbReference>
<dbReference type="PANTHER" id="PTHR43065">
    <property type="entry name" value="SENSOR HISTIDINE KINASE"/>
    <property type="match status" value="1"/>
</dbReference>
<dbReference type="CDD" id="cd00156">
    <property type="entry name" value="REC"/>
    <property type="match status" value="1"/>
</dbReference>
<proteinExistence type="predicted"/>
<evidence type="ECO:0000256" key="3">
    <source>
        <dbReference type="PROSITE-ProRule" id="PRU00169"/>
    </source>
</evidence>
<dbReference type="InterPro" id="IPR004358">
    <property type="entry name" value="Sig_transdc_His_kin-like_C"/>
</dbReference>
<dbReference type="InterPro" id="IPR011006">
    <property type="entry name" value="CheY-like_superfamily"/>
</dbReference>
<dbReference type="Proteomes" id="UP000284202">
    <property type="component" value="Unassembled WGS sequence"/>
</dbReference>
<dbReference type="PANTHER" id="PTHR43065:SF42">
    <property type="entry name" value="TWO-COMPONENT SENSOR PPRA"/>
    <property type="match status" value="1"/>
</dbReference>
<dbReference type="AlphaFoldDB" id="A0A418SMQ0"/>
<dbReference type="PRINTS" id="PR00344">
    <property type="entry name" value="BCTRLSENSOR"/>
</dbReference>
<organism evidence="7 8">
    <name type="scientific">Paracoccus onubensis</name>
    <dbReference type="NCBI Taxonomy" id="1675788"/>
    <lineage>
        <taxon>Bacteria</taxon>
        <taxon>Pseudomonadati</taxon>
        <taxon>Pseudomonadota</taxon>
        <taxon>Alphaproteobacteria</taxon>
        <taxon>Rhodobacterales</taxon>
        <taxon>Paracoccaceae</taxon>
        <taxon>Paracoccus</taxon>
    </lineage>
</organism>
<comment type="caution">
    <text evidence="7">The sequence shown here is derived from an EMBL/GenBank/DDBJ whole genome shotgun (WGS) entry which is preliminary data.</text>
</comment>
<dbReference type="InterPro" id="IPR003594">
    <property type="entry name" value="HATPase_dom"/>
</dbReference>
<comment type="catalytic activity">
    <reaction evidence="1">
        <text>ATP + protein L-histidine = ADP + protein N-phospho-L-histidine.</text>
        <dbReference type="EC" id="2.7.13.3"/>
    </reaction>
</comment>
<dbReference type="Pfam" id="PF02518">
    <property type="entry name" value="HATPase_c"/>
    <property type="match status" value="1"/>
</dbReference>
<evidence type="ECO:0000259" key="6">
    <source>
        <dbReference type="PROSITE" id="PS50110"/>
    </source>
</evidence>